<dbReference type="CDD" id="cd00833">
    <property type="entry name" value="PKS"/>
    <property type="match status" value="1"/>
</dbReference>
<evidence type="ECO:0000256" key="3">
    <source>
        <dbReference type="ARBA" id="ARBA00022679"/>
    </source>
</evidence>
<dbReference type="SMART" id="SM00827">
    <property type="entry name" value="PKS_AT"/>
    <property type="match status" value="1"/>
</dbReference>
<dbReference type="Gene3D" id="3.10.129.110">
    <property type="entry name" value="Polyketide synthase dehydratase"/>
    <property type="match status" value="1"/>
</dbReference>
<dbReference type="InterPro" id="IPR042104">
    <property type="entry name" value="PKS_dehydratase_sf"/>
</dbReference>
<protein>
    <submittedName>
        <fullName evidence="14">KR domain-containing protein</fullName>
    </submittedName>
</protein>
<keyword evidence="15" id="KW-1185">Reference proteome</keyword>
<dbReference type="Pfam" id="PF08240">
    <property type="entry name" value="ADH_N"/>
    <property type="match status" value="1"/>
</dbReference>
<dbReference type="InterPro" id="IPR049552">
    <property type="entry name" value="PKS_DH_N"/>
</dbReference>
<dbReference type="PANTHER" id="PTHR43775">
    <property type="entry name" value="FATTY ACID SYNTHASE"/>
    <property type="match status" value="1"/>
</dbReference>
<dbReference type="SMART" id="SM00825">
    <property type="entry name" value="PKS_KS"/>
    <property type="match status" value="1"/>
</dbReference>
<feature type="domain" description="Carrier" evidence="11">
    <location>
        <begin position="2283"/>
        <end position="2369"/>
    </location>
</feature>
<evidence type="ECO:0000313" key="14">
    <source>
        <dbReference type="EMBL" id="KAK9772343.1"/>
    </source>
</evidence>
<organism evidence="14 15">
    <name type="scientific">Seiridium cardinale</name>
    <dbReference type="NCBI Taxonomy" id="138064"/>
    <lineage>
        <taxon>Eukaryota</taxon>
        <taxon>Fungi</taxon>
        <taxon>Dikarya</taxon>
        <taxon>Ascomycota</taxon>
        <taxon>Pezizomycotina</taxon>
        <taxon>Sordariomycetes</taxon>
        <taxon>Xylariomycetidae</taxon>
        <taxon>Amphisphaeriales</taxon>
        <taxon>Sporocadaceae</taxon>
        <taxon>Seiridium</taxon>
    </lineage>
</organism>
<dbReference type="InterPro" id="IPR057326">
    <property type="entry name" value="KR_dom"/>
</dbReference>
<dbReference type="Gene3D" id="3.40.47.10">
    <property type="match status" value="1"/>
</dbReference>
<feature type="domain" description="PKS/mFAS DH" evidence="13">
    <location>
        <begin position="979"/>
        <end position="1281"/>
    </location>
</feature>
<keyword evidence="3" id="KW-0808">Transferase</keyword>
<dbReference type="InterPro" id="IPR036736">
    <property type="entry name" value="ACP-like_sf"/>
</dbReference>
<dbReference type="InterPro" id="IPR014043">
    <property type="entry name" value="Acyl_transferase_dom"/>
</dbReference>
<dbReference type="SUPFAM" id="SSF47336">
    <property type="entry name" value="ACP-like"/>
    <property type="match status" value="1"/>
</dbReference>
<evidence type="ECO:0000259" key="13">
    <source>
        <dbReference type="PROSITE" id="PS52019"/>
    </source>
</evidence>
<gene>
    <name evidence="14" type="ORF">SCAR479_11043</name>
</gene>
<dbReference type="InterPro" id="IPR006162">
    <property type="entry name" value="Ppantetheine_attach_site"/>
</dbReference>
<dbReference type="Pfam" id="PF16197">
    <property type="entry name" value="KAsynt_C_assoc"/>
    <property type="match status" value="1"/>
</dbReference>
<dbReference type="Pfam" id="PF02801">
    <property type="entry name" value="Ketoacyl-synt_C"/>
    <property type="match status" value="1"/>
</dbReference>
<dbReference type="Gene3D" id="1.10.1200.10">
    <property type="entry name" value="ACP-like"/>
    <property type="match status" value="1"/>
</dbReference>
<dbReference type="Pfam" id="PF14765">
    <property type="entry name" value="PS-DH"/>
    <property type="match status" value="1"/>
</dbReference>
<dbReference type="SUPFAM" id="SSF51735">
    <property type="entry name" value="NAD(P)-binding Rossmann-fold domains"/>
    <property type="match status" value="2"/>
</dbReference>
<keyword evidence="5" id="KW-0560">Oxidoreductase</keyword>
<dbReference type="InterPro" id="IPR013154">
    <property type="entry name" value="ADH-like_N"/>
</dbReference>
<feature type="active site" description="Proton donor; for dehydratase activity" evidence="8">
    <location>
        <position position="1191"/>
    </location>
</feature>
<evidence type="ECO:0000256" key="10">
    <source>
        <dbReference type="SAM" id="MobiDB-lite"/>
    </source>
</evidence>
<dbReference type="SUPFAM" id="SSF53901">
    <property type="entry name" value="Thiolase-like"/>
    <property type="match status" value="1"/>
</dbReference>
<dbReference type="Gene3D" id="3.40.50.720">
    <property type="entry name" value="NAD(P)-binding Rossmann-like Domain"/>
    <property type="match status" value="2"/>
</dbReference>
<dbReference type="Gene3D" id="3.40.366.10">
    <property type="entry name" value="Malonyl-Coenzyme A Acyl Carrier Protein, domain 2"/>
    <property type="match status" value="1"/>
</dbReference>
<feature type="compositionally biased region" description="Basic and acidic residues" evidence="10">
    <location>
        <begin position="479"/>
        <end position="488"/>
    </location>
</feature>
<feature type="compositionally biased region" description="Basic residues" evidence="10">
    <location>
        <begin position="489"/>
        <end position="503"/>
    </location>
</feature>
<dbReference type="PROSITE" id="PS00012">
    <property type="entry name" value="PHOSPHOPANTETHEINE"/>
    <property type="match status" value="1"/>
</dbReference>
<dbReference type="Pfam" id="PF00109">
    <property type="entry name" value="ketoacyl-synt"/>
    <property type="match status" value="1"/>
</dbReference>
<proteinExistence type="predicted"/>
<dbReference type="SUPFAM" id="SSF52151">
    <property type="entry name" value="FabD/lysophospholipase-like"/>
    <property type="match status" value="1"/>
</dbReference>
<dbReference type="InterPro" id="IPR005024">
    <property type="entry name" value="Snf7_fam"/>
</dbReference>
<keyword evidence="1" id="KW-0596">Phosphopantetheine</keyword>
<evidence type="ECO:0000256" key="8">
    <source>
        <dbReference type="PROSITE-ProRule" id="PRU01363"/>
    </source>
</evidence>
<feature type="region of interest" description="Disordered" evidence="10">
    <location>
        <begin position="1"/>
        <end position="37"/>
    </location>
</feature>
<evidence type="ECO:0000313" key="15">
    <source>
        <dbReference type="Proteomes" id="UP001465668"/>
    </source>
</evidence>
<accession>A0ABR2XEX2</accession>
<evidence type="ECO:0000256" key="1">
    <source>
        <dbReference type="ARBA" id="ARBA00022450"/>
    </source>
</evidence>
<feature type="coiled-coil region" evidence="9">
    <location>
        <begin position="2515"/>
        <end position="2568"/>
    </location>
</feature>
<dbReference type="InterPro" id="IPR020807">
    <property type="entry name" value="PKS_DH"/>
</dbReference>
<feature type="domain" description="Ketosynthase family 3 (KS3)" evidence="12">
    <location>
        <begin position="47"/>
        <end position="470"/>
    </location>
</feature>
<dbReference type="CDD" id="cd05195">
    <property type="entry name" value="enoyl_red"/>
    <property type="match status" value="1"/>
</dbReference>
<keyword evidence="9" id="KW-0175">Coiled coil</keyword>
<dbReference type="InterPro" id="IPR001227">
    <property type="entry name" value="Ac_transferase_dom_sf"/>
</dbReference>
<feature type="region of interest" description="N-terminal hotdog fold" evidence="8">
    <location>
        <begin position="979"/>
        <end position="1115"/>
    </location>
</feature>
<dbReference type="InterPro" id="IPR020843">
    <property type="entry name" value="ER"/>
</dbReference>
<dbReference type="Pfam" id="PF00698">
    <property type="entry name" value="Acyl_transf_1"/>
    <property type="match status" value="1"/>
</dbReference>
<evidence type="ECO:0000256" key="2">
    <source>
        <dbReference type="ARBA" id="ARBA00022553"/>
    </source>
</evidence>
<dbReference type="Pfam" id="PF21089">
    <property type="entry name" value="PKS_DH_N"/>
    <property type="match status" value="1"/>
</dbReference>
<evidence type="ECO:0000256" key="9">
    <source>
        <dbReference type="SAM" id="Coils"/>
    </source>
</evidence>
<sequence length="2601" mass="283330">MPGLVISSGSSSKDSDATHSPGDSIAPEDYPAMSFPGYAERPLDEQLEPIAVVGMGCRLPGDVGSPAEFWDLIMSKRTGQTPKVPASRFNIDAHLHQNNDRPGSFGVPGGYFLNEDLRGFDPALFNITPIEAMWMDPQQRKILEVVYEALESGGVSLEAIAGTRTGVFAASFTADWQQMSFKEASFRHSLAATGVDPGIISNRISHVFNLNGPSIMCNTACSSSVYALHNACNALRNGEVEGAIIGGTNLIITVDQHMNTAKLGVLSPTSTCHTFDERANGYGRAEAVGAVYLKRLSDAVRDGDPIRGVIRSSATNSNGKVPAVGITYPNRDGQADVIAHAYERGGDLDPRLTGYFETHGTGTAIGDPIEVEAVSIAMNNDRRPEDDPLWIGAEAASGLSALIKAILMVERGVIAPTRGVVKLNPKIKWDEWKVAVVNDPVPFPAHLPVKRVSINSFGYGGTNAHVIVEGAESLLKREQTYKYSDPHTDKKRRTGPRRSAHRKRPFLLPFSAHDRPTLQRNIAAHGKIAANYELADLSYTLGNRRSVFPSKGFAVVSHKTLEEVFGDVAANFSFADKKTTPTLGFVFTGQGAQWARMGADLMANSPRFLRSIHVLDLALGELHDGPAWSIEDVLLEPAESSRVNEAEFSQPLCTAVQIAIVQLLEYWGIRPVVTVGHSSGEMAAAYAAGLISAREAITLAYYRGLVTRDVNTKGAMMAVGLGSTAVARYLEGYEEQVVVACHNSPSGVTLSGDADALESVRTALVKDGVFARMVLTNGKAYHSHHMAPVSAKYEKLVRAARDYTPSDLATLSTAKMVSSVTNSVLPEMTKLDETYWSKNLRSPVLFNQAVQTILTADEFSSVDLLVEIGPHSAMKGPIQQIKAELKSSKIEYLPTLLRGTDCAVQLLKLAGELFLRSYPIDMERVTTAYVEETSQSGKLTTAKGSIIVDLPPYQWNYTRPYWAESRASREQRVPKFPRHDVLGQLVIGASLTEPTWRNVLRTRDLPWLKDHNLGGETVFPAAGYFGMAMEAVTQLNDLSDSPVTIESYVLRDISIQKALVTPDTDEGIEVMLNLRPSVYSGSSITWWDFGVSSVDTDGTVKEHMVGSIAINARPRGNRPRAIPQSSQRASGKAWNEALRNVGFDYGPTFQDMDDIKFDGKNYWSSSSTNIKTQVDRALGESRYPLHPASIDSALQLCIAAIHAGRSNAMEYGAIPIQADEVTIWPPTEEQIEKVKASAYAWCDQRGIRNFETSAQITAHDGELVAEIRSLRCVSYEVAVPPKPTSALGEAPYGEVTWEVDFDSLQSESDVDGLTSSDLVSLALFKHPGWKVLHLGSRNVQNILQKNPRTAYTVAVLTDSERDALQASLAEYQSVKITRLEDAYSSHAESYDIIVAEQDARSTADILPKVWHTLKPRGFAFIDQIDDIRQAGLGQFTSVLKGSSGTTVVRTAGSSTNGHVNGLETTKRSAQLVYRKSPANVVQEIQTALEALDWDVQVAPLDKPHEFGAKEHVIFLADFEGPLLRTATKHEFDSIREIINSTSSLLWVTTGGLLEGKHPDFAMVSGLVRTVSSEQASLDFRTIDIDLDNVEIDQIVSSIIDISEKQAVGNEENPDRELCLSNKKRYVSRLVRNNDLNIRFAASDPEPRVFSRGDRIVGKVTSGKVIFQQELDAEDEVKPDYVEIQVQASGLTKEGVLVITGSDYPITFSHEIGGVVHKVGPGVAGFKPGDRVIGIHAGEFGSYQQVPASMLYKLGDEDGLTTAVSVLTAYASAIYGLESLASLQPNEKVLVLPNTGTSGVAAIKIAQVLGAVPYVAVRAAHEVDFLEKLGLETKQILRISDDASLPDQLKDLTDGSGADVIFSSGSTDVNIAREAWRSIKRFGRFLDGGRKDVLRRSALDGIPVQRGASYLPFDILDLYESRPKLLAKFLPTIIDLLRDGSIVPPGLVRSVNVVDLNEAVAGFSDALGAIKTVIEYERSETPLMVVPSRPKLNFSPNSTYLLVGCLGGLGRSLTTWMMQSGARRFVFLSRSGADSLSAAKLIQDIEASGAITTVVRGDATSREDVVRTVQGVSSRYPIKGVVHAAMVLRDGLFQSMSFENWTTAVEPKIRGAANLHAVLSDESLDFFLMTSSVSGILGNPAQSNYAAANAYLDSLARHRLAAKKTAVSIVLPMVLEVGVVAENTELEGALKRKGMYGIDEENLLEAFEAGITSSISERPADHVVVGLDPVKLQKAVSDAAVTDSFWLDDARLSHTIHDMNSTIDDAAGSGSSSQSILATVKSAASPAEAVDAVTEHFVEKLARMLLLDDDAFEPGVKSIASYGIDSMIGAELRKWIYKEYKIDVPFTQLLGPMLTITKFAAQPSYLRGLQQLPLLRAPPDRRTSPAQTAKMNRLFGTGNKAPKPTLNSAISNIDGGISKLDVQIAKLNTELRELTTKMNRMPPSGKAFAKKRARDLLTQRRKYEQQRDQQQQQVWNMEQAQMMQDNLKGVMATVDAMKTTSKELKKQYGKVDIDKIEKLQDDMADLMDVGNEIQESLSRAYDVPDDVDEEELDAELEMLGAEMEMEAQQSVGAGEIPDFLKDEVPDFVDEPVEQGKVQEAAR</sequence>
<keyword evidence="7" id="KW-0012">Acyltransferase</keyword>
<dbReference type="InterPro" id="IPR014030">
    <property type="entry name" value="Ketoacyl_synth_N"/>
</dbReference>
<dbReference type="SMART" id="SM00822">
    <property type="entry name" value="PKS_KR"/>
    <property type="match status" value="1"/>
</dbReference>
<evidence type="ECO:0000256" key="5">
    <source>
        <dbReference type="ARBA" id="ARBA00023002"/>
    </source>
</evidence>
<dbReference type="Pfam" id="PF03357">
    <property type="entry name" value="Snf7"/>
    <property type="match status" value="1"/>
</dbReference>
<dbReference type="PROSITE" id="PS50075">
    <property type="entry name" value="CARRIER"/>
    <property type="match status" value="1"/>
</dbReference>
<feature type="region of interest" description="Disordered" evidence="10">
    <location>
        <begin position="479"/>
        <end position="503"/>
    </location>
</feature>
<dbReference type="SUPFAM" id="SSF55048">
    <property type="entry name" value="Probable ACP-binding domain of malonyl-CoA ACP transacylase"/>
    <property type="match status" value="1"/>
</dbReference>
<feature type="coiled-coil region" evidence="9">
    <location>
        <begin position="2416"/>
        <end position="2479"/>
    </location>
</feature>
<dbReference type="Gene3D" id="6.10.250.1710">
    <property type="match status" value="1"/>
</dbReference>
<comment type="caution">
    <text evidence="14">The sequence shown here is derived from an EMBL/GenBank/DDBJ whole genome shotgun (WGS) entry which is preliminary data.</text>
</comment>
<dbReference type="InterPro" id="IPR011032">
    <property type="entry name" value="GroES-like_sf"/>
</dbReference>
<keyword evidence="4" id="KW-0521">NADP</keyword>
<dbReference type="Gene3D" id="3.90.180.10">
    <property type="entry name" value="Medium-chain alcohol dehydrogenases, catalytic domain"/>
    <property type="match status" value="1"/>
</dbReference>
<keyword evidence="6" id="KW-0511">Multifunctional enzyme</keyword>
<dbReference type="InterPro" id="IPR020841">
    <property type="entry name" value="PKS_Beta-ketoAc_synthase_dom"/>
</dbReference>
<dbReference type="Proteomes" id="UP001465668">
    <property type="component" value="Unassembled WGS sequence"/>
</dbReference>
<evidence type="ECO:0000259" key="11">
    <source>
        <dbReference type="PROSITE" id="PS50075"/>
    </source>
</evidence>
<feature type="active site" description="Proton acceptor; for dehydratase activity" evidence="8">
    <location>
        <position position="1011"/>
    </location>
</feature>
<dbReference type="InterPro" id="IPR056501">
    <property type="entry name" value="NAD-bd_HRPKS_sdrA"/>
</dbReference>
<name>A0ABR2XEX2_9PEZI</name>
<dbReference type="InterPro" id="IPR009081">
    <property type="entry name" value="PP-bd_ACP"/>
</dbReference>
<dbReference type="PROSITE" id="PS52019">
    <property type="entry name" value="PKS_MFAS_DH"/>
    <property type="match status" value="1"/>
</dbReference>
<dbReference type="SMART" id="SM00826">
    <property type="entry name" value="PKS_DH"/>
    <property type="match status" value="1"/>
</dbReference>
<dbReference type="InterPro" id="IPR049900">
    <property type="entry name" value="PKS_mFAS_DH"/>
</dbReference>
<dbReference type="InterPro" id="IPR014031">
    <property type="entry name" value="Ketoacyl_synth_C"/>
</dbReference>
<dbReference type="Pfam" id="PF23114">
    <property type="entry name" value="NAD-bd_HRPKS_sdrA"/>
    <property type="match status" value="1"/>
</dbReference>
<dbReference type="InterPro" id="IPR049551">
    <property type="entry name" value="PKS_DH_C"/>
</dbReference>
<dbReference type="Pfam" id="PF08659">
    <property type="entry name" value="KR"/>
    <property type="match status" value="1"/>
</dbReference>
<dbReference type="SUPFAM" id="SSF50129">
    <property type="entry name" value="GroES-like"/>
    <property type="match status" value="1"/>
</dbReference>
<dbReference type="PANTHER" id="PTHR43775:SF50">
    <property type="entry name" value="HIGHLY REDUCING POLYKETIDE SYNTHASE SRDA"/>
    <property type="match status" value="1"/>
</dbReference>
<dbReference type="InterPro" id="IPR013968">
    <property type="entry name" value="PKS_KR"/>
</dbReference>
<dbReference type="SMART" id="SM00829">
    <property type="entry name" value="PKS_ER"/>
    <property type="match status" value="1"/>
</dbReference>
<reference evidence="14 15" key="1">
    <citation type="submission" date="2024-02" db="EMBL/GenBank/DDBJ databases">
        <title>First draft genome assembly of two strains of Seiridium cardinale.</title>
        <authorList>
            <person name="Emiliani G."/>
            <person name="Scali E."/>
        </authorList>
    </citation>
    <scope>NUCLEOTIDE SEQUENCE [LARGE SCALE GENOMIC DNA]</scope>
    <source>
        <strain evidence="14 15">BM-138-000479</strain>
    </source>
</reference>
<evidence type="ECO:0000259" key="12">
    <source>
        <dbReference type="PROSITE" id="PS52004"/>
    </source>
</evidence>
<dbReference type="InterPro" id="IPR016036">
    <property type="entry name" value="Malonyl_transacylase_ACP-bd"/>
</dbReference>
<dbReference type="InterPro" id="IPR036291">
    <property type="entry name" value="NAD(P)-bd_dom_sf"/>
</dbReference>
<keyword evidence="2" id="KW-0597">Phosphoprotein</keyword>
<feature type="region of interest" description="C-terminal hotdog fold" evidence="8">
    <location>
        <begin position="1126"/>
        <end position="1281"/>
    </location>
</feature>
<dbReference type="InterPro" id="IPR050091">
    <property type="entry name" value="PKS_NRPS_Biosynth_Enz"/>
</dbReference>
<dbReference type="PROSITE" id="PS52004">
    <property type="entry name" value="KS3_2"/>
    <property type="match status" value="1"/>
</dbReference>
<dbReference type="InterPro" id="IPR016035">
    <property type="entry name" value="Acyl_Trfase/lysoPLipase"/>
</dbReference>
<evidence type="ECO:0000256" key="4">
    <source>
        <dbReference type="ARBA" id="ARBA00022857"/>
    </source>
</evidence>
<evidence type="ECO:0000256" key="6">
    <source>
        <dbReference type="ARBA" id="ARBA00023268"/>
    </source>
</evidence>
<dbReference type="InterPro" id="IPR032821">
    <property type="entry name" value="PKS_assoc"/>
</dbReference>
<dbReference type="EMBL" id="JARVKM010000063">
    <property type="protein sequence ID" value="KAK9772343.1"/>
    <property type="molecule type" value="Genomic_DNA"/>
</dbReference>
<evidence type="ECO:0000256" key="7">
    <source>
        <dbReference type="ARBA" id="ARBA00023315"/>
    </source>
</evidence>
<dbReference type="InterPro" id="IPR016039">
    <property type="entry name" value="Thiolase-like"/>
</dbReference>